<dbReference type="Pfam" id="PF00005">
    <property type="entry name" value="ABC_tran"/>
    <property type="match status" value="1"/>
</dbReference>
<dbReference type="InterPro" id="IPR003439">
    <property type="entry name" value="ABC_transporter-like_ATP-bd"/>
</dbReference>
<keyword evidence="2" id="KW-0067">ATP-binding</keyword>
<dbReference type="InterPro" id="IPR027417">
    <property type="entry name" value="P-loop_NTPase"/>
</dbReference>
<proteinExistence type="predicted"/>
<sequence>MSFEVLNGCESTVGNKSIIVQDAFKRYSDIINMEGLNMSVSTGTIYGLLGPSGCGKTTLLNCILGLTALDSGKIYLKAQRHSEISYMPQDISLHNNLTAYQTFIFYGKLYGINEENVKRKINELVHLLRLPSLSIQIKNLRLILQL</sequence>
<dbReference type="Gene3D" id="3.40.50.300">
    <property type="entry name" value="P-loop containing nucleotide triphosphate hydrolases"/>
    <property type="match status" value="1"/>
</dbReference>
<dbReference type="PANTHER" id="PTHR43038">
    <property type="entry name" value="ATP-BINDING CASSETTE, SUB-FAMILY H, MEMBER 1"/>
    <property type="match status" value="1"/>
</dbReference>
<dbReference type="EMBL" id="GGMR01000065">
    <property type="protein sequence ID" value="MBY12684.1"/>
    <property type="molecule type" value="Transcribed_RNA"/>
</dbReference>
<accession>A0A2S2N670</accession>
<dbReference type="PANTHER" id="PTHR43038:SF3">
    <property type="entry name" value="ABC TRANSPORTER G FAMILY MEMBER 20 ISOFORM X1"/>
    <property type="match status" value="1"/>
</dbReference>
<dbReference type="GO" id="GO:0005524">
    <property type="term" value="F:ATP binding"/>
    <property type="evidence" value="ECO:0007669"/>
    <property type="project" value="UniProtKB-KW"/>
</dbReference>
<dbReference type="SUPFAM" id="SSF52540">
    <property type="entry name" value="P-loop containing nucleoside triphosphate hydrolases"/>
    <property type="match status" value="1"/>
</dbReference>
<organism evidence="2">
    <name type="scientific">Schizaphis graminum</name>
    <name type="common">Green bug aphid</name>
    <dbReference type="NCBI Taxonomy" id="13262"/>
    <lineage>
        <taxon>Eukaryota</taxon>
        <taxon>Metazoa</taxon>
        <taxon>Ecdysozoa</taxon>
        <taxon>Arthropoda</taxon>
        <taxon>Hexapoda</taxon>
        <taxon>Insecta</taxon>
        <taxon>Pterygota</taxon>
        <taxon>Neoptera</taxon>
        <taxon>Paraneoptera</taxon>
        <taxon>Hemiptera</taxon>
        <taxon>Sternorrhyncha</taxon>
        <taxon>Aphidomorpha</taxon>
        <taxon>Aphidoidea</taxon>
        <taxon>Aphididae</taxon>
        <taxon>Aphidini</taxon>
        <taxon>Schizaphis</taxon>
    </lineage>
</organism>
<name>A0A2S2N670_SCHGA</name>
<dbReference type="AlphaFoldDB" id="A0A2S2N670"/>
<evidence type="ECO:0000313" key="2">
    <source>
        <dbReference type="EMBL" id="MBY12684.1"/>
    </source>
</evidence>
<keyword evidence="2" id="KW-0547">Nucleotide-binding</keyword>
<protein>
    <submittedName>
        <fullName evidence="2">Putative sulfate/thiosulfate import ATP-binding protein cysA</fullName>
    </submittedName>
</protein>
<feature type="domain" description="ABC transporter" evidence="1">
    <location>
        <begin position="34"/>
        <end position="132"/>
    </location>
</feature>
<dbReference type="GO" id="GO:0016887">
    <property type="term" value="F:ATP hydrolysis activity"/>
    <property type="evidence" value="ECO:0007669"/>
    <property type="project" value="InterPro"/>
</dbReference>
<gene>
    <name evidence="2" type="primary">cysA</name>
    <name evidence="2" type="ORF">g.10908</name>
</gene>
<reference evidence="2" key="1">
    <citation type="submission" date="2018-04" db="EMBL/GenBank/DDBJ databases">
        <title>Transcriptome of Schizaphis graminum biotype I.</title>
        <authorList>
            <person name="Scully E.D."/>
            <person name="Geib S.M."/>
            <person name="Palmer N.A."/>
            <person name="Koch K."/>
            <person name="Bradshaw J."/>
            <person name="Heng-Moss T."/>
            <person name="Sarath G."/>
        </authorList>
    </citation>
    <scope>NUCLEOTIDE SEQUENCE</scope>
</reference>
<evidence type="ECO:0000259" key="1">
    <source>
        <dbReference type="Pfam" id="PF00005"/>
    </source>
</evidence>